<accession>A0A829WCT9</accession>
<name>A0A829WCT9_9FIRM</name>
<evidence type="ECO:0000313" key="2">
    <source>
        <dbReference type="Proteomes" id="UP000315200"/>
    </source>
</evidence>
<dbReference type="AlphaFoldDB" id="A0A829WCT9"/>
<gene>
    <name evidence="1" type="ORF">Ccl03g_08230</name>
</gene>
<proteinExistence type="predicted"/>
<organism evidence="1 2">
    <name type="scientific">Enterocloster clostridioformis</name>
    <dbReference type="NCBI Taxonomy" id="1531"/>
    <lineage>
        <taxon>Bacteria</taxon>
        <taxon>Bacillati</taxon>
        <taxon>Bacillota</taxon>
        <taxon>Clostridia</taxon>
        <taxon>Lachnospirales</taxon>
        <taxon>Lachnospiraceae</taxon>
        <taxon>Enterocloster</taxon>
    </lineage>
</organism>
<evidence type="ECO:0000313" key="1">
    <source>
        <dbReference type="EMBL" id="GEA35110.1"/>
    </source>
</evidence>
<comment type="caution">
    <text evidence="1">The sequence shown here is derived from an EMBL/GenBank/DDBJ whole genome shotgun (WGS) entry which is preliminary data.</text>
</comment>
<reference evidence="1 2" key="1">
    <citation type="submission" date="2019-06" db="EMBL/GenBank/DDBJ databases">
        <title>Draft genome sequence of [Clostridium] clostridioforme NBRC 113352.</title>
        <authorList>
            <person name="Miura T."/>
            <person name="Furukawa M."/>
            <person name="Shimamura M."/>
            <person name="Ohyama Y."/>
            <person name="Yamazoe A."/>
            <person name="Kawasaki H."/>
        </authorList>
    </citation>
    <scope>NUCLEOTIDE SEQUENCE [LARGE SCALE GENOMIC DNA]</scope>
    <source>
        <strain evidence="1 2">NBRC 113352</strain>
    </source>
</reference>
<protein>
    <submittedName>
        <fullName evidence="1">Uncharacterized protein</fullName>
    </submittedName>
</protein>
<dbReference type="RefSeq" id="WP_074925456.1">
    <property type="nucleotide sequence ID" value="NZ_BJLB01000001.1"/>
</dbReference>
<dbReference type="EMBL" id="BJLB01000001">
    <property type="protein sequence ID" value="GEA35110.1"/>
    <property type="molecule type" value="Genomic_DNA"/>
</dbReference>
<dbReference type="Proteomes" id="UP000315200">
    <property type="component" value="Unassembled WGS sequence"/>
</dbReference>
<sequence length="85" mass="10284">MNVSSMDRYGFYHWMQRELESDLKQFYKKIHSIKVLDDEFCIWFINNEDCVSIPLNTMRNIYVNGKSTEELVALIDRKYIARIKK</sequence>